<accession>A0A8H3XJ87</accession>
<feature type="transmembrane region" description="Helical" evidence="1">
    <location>
        <begin position="265"/>
        <end position="292"/>
    </location>
</feature>
<proteinExistence type="predicted"/>
<evidence type="ECO:0000313" key="2">
    <source>
        <dbReference type="EMBL" id="KAF0464564.1"/>
    </source>
</evidence>
<keyword evidence="1" id="KW-0812">Transmembrane</keyword>
<keyword evidence="1" id="KW-0472">Membrane</keyword>
<name>A0A8H3XJ87_GIGMA</name>
<keyword evidence="1" id="KW-1133">Transmembrane helix</keyword>
<evidence type="ECO:0000256" key="1">
    <source>
        <dbReference type="SAM" id="Phobius"/>
    </source>
</evidence>
<dbReference type="EMBL" id="WTPW01000992">
    <property type="protein sequence ID" value="KAF0464564.1"/>
    <property type="molecule type" value="Genomic_DNA"/>
</dbReference>
<evidence type="ECO:0000313" key="3">
    <source>
        <dbReference type="Proteomes" id="UP000439903"/>
    </source>
</evidence>
<reference evidence="2 3" key="1">
    <citation type="journal article" date="2019" name="Environ. Microbiol.">
        <title>At the nexus of three kingdoms: the genome of the mycorrhizal fungus Gigaspora margarita provides insights into plant, endobacterial and fungal interactions.</title>
        <authorList>
            <person name="Venice F."/>
            <person name="Ghignone S."/>
            <person name="Salvioli di Fossalunga A."/>
            <person name="Amselem J."/>
            <person name="Novero M."/>
            <person name="Xianan X."/>
            <person name="Sedzielewska Toro K."/>
            <person name="Morin E."/>
            <person name="Lipzen A."/>
            <person name="Grigoriev I.V."/>
            <person name="Henrissat B."/>
            <person name="Martin F.M."/>
            <person name="Bonfante P."/>
        </authorList>
    </citation>
    <scope>NUCLEOTIDE SEQUENCE [LARGE SCALE GENOMIC DNA]</scope>
    <source>
        <strain evidence="2 3">BEG34</strain>
    </source>
</reference>
<organism evidence="2 3">
    <name type="scientific">Gigaspora margarita</name>
    <dbReference type="NCBI Taxonomy" id="4874"/>
    <lineage>
        <taxon>Eukaryota</taxon>
        <taxon>Fungi</taxon>
        <taxon>Fungi incertae sedis</taxon>
        <taxon>Mucoromycota</taxon>
        <taxon>Glomeromycotina</taxon>
        <taxon>Glomeromycetes</taxon>
        <taxon>Diversisporales</taxon>
        <taxon>Gigasporaceae</taxon>
        <taxon>Gigaspora</taxon>
    </lineage>
</organism>
<dbReference type="AlphaFoldDB" id="A0A8H3XJ87"/>
<dbReference type="OrthoDB" id="2324048at2759"/>
<keyword evidence="3" id="KW-1185">Reference proteome</keyword>
<dbReference type="Proteomes" id="UP000439903">
    <property type="component" value="Unassembled WGS sequence"/>
</dbReference>
<comment type="caution">
    <text evidence="2">The sequence shown here is derived from an EMBL/GenBank/DDBJ whole genome shotgun (WGS) entry which is preliminary data.</text>
</comment>
<feature type="transmembrane region" description="Helical" evidence="1">
    <location>
        <begin position="20"/>
        <end position="42"/>
    </location>
</feature>
<sequence length="371" mass="42601">MIFENLFQKYRKTEPKSLYVLKIFVIILLLISLLGYTLLIILDTFNDNPIIQSSLVEENSIPAPAVTMGSTLQPQQIGISCSFVNANGVHNCNKYISYEDFNGTFLIQFLANDLIFSSIPNNGINSLEFKFYLNDTRYNISDHFSLPGFSFIMYDPDSDKLFEALKLSTYTMFPFTMINLNNYRLAPFSSYKTKIKRRRKEVLLPRWENIMGFSSKLESIPYIASTMETSPLLNDIEFPTLLTKVTIEAQVFVVQIETDKRTKTILSLFGLIGGAWGFATTIYTILFGATAIKPWGWIQKYGFKINNSVQTKLKNTLELIPLVHYSETSNNLNNYGLKKRLDSLQQFLTEYVVDMQYLEEIYKANINKKGI</sequence>
<protein>
    <submittedName>
        <fullName evidence="2">Uncharacterized protein</fullName>
    </submittedName>
</protein>
<gene>
    <name evidence="2" type="ORF">F8M41_026517</name>
</gene>